<dbReference type="EMBL" id="OD001713">
    <property type="protein sequence ID" value="CAD7402928.1"/>
    <property type="molecule type" value="Genomic_DNA"/>
</dbReference>
<dbReference type="InterPro" id="IPR003959">
    <property type="entry name" value="ATPase_AAA_core"/>
</dbReference>
<dbReference type="GO" id="GO:0016887">
    <property type="term" value="F:ATP hydrolysis activity"/>
    <property type="evidence" value="ECO:0007669"/>
    <property type="project" value="InterPro"/>
</dbReference>
<dbReference type="PANTHER" id="PTHR45644">
    <property type="entry name" value="AAA ATPASE, PUTATIVE (AFU_ORTHOLOGUE AFUA_2G12920)-RELATED-RELATED"/>
    <property type="match status" value="1"/>
</dbReference>
<keyword evidence="1" id="KW-0547">Nucleotide-binding</keyword>
<keyword evidence="2" id="KW-0067">ATP-binding</keyword>
<sequence length="365" mass="40646">MFGVGVEEERRINLKSATRAMQAVGWYPRLSSTGLLLNAQEQLRRLGLNDIKEIRGLCSTRVSTPAQNKLRSIRDGVSRWPSSIQKSRREVIVTRLRPLNEYELIIAGHLVDPSDIPVSWSDIAGLDDVIQEIRETVILPIQKRELFADSQLAQPPKVYMTRRDMTSRFSHIISRLIARGVRRTLVKCGVKSKRNLKLANSPDRDLNLDLPVLSSRAQHDKHVSQLRHRGGCYEELLCQNALTCPVASVVYGFRDPSILVAAEGYFGVLLHGPPGCGKTLIAKATAREAGTRFINLDVSILTDKWYGESQKLAAAVFTLAVKLQPCTIFIDEIGSAWNRIIDAVIECPEDVCGSAVVGDLKRENL</sequence>
<name>A0A7R9CXT0_TIMPO</name>
<protein>
    <recommendedName>
        <fullName evidence="3">AAA+ ATPase domain-containing protein</fullName>
    </recommendedName>
</protein>
<dbReference type="Gene3D" id="3.40.50.300">
    <property type="entry name" value="P-loop containing nucleotide triphosphate hydrolases"/>
    <property type="match status" value="2"/>
</dbReference>
<organism evidence="4">
    <name type="scientific">Timema poppense</name>
    <name type="common">Walking stick</name>
    <dbReference type="NCBI Taxonomy" id="170557"/>
    <lineage>
        <taxon>Eukaryota</taxon>
        <taxon>Metazoa</taxon>
        <taxon>Ecdysozoa</taxon>
        <taxon>Arthropoda</taxon>
        <taxon>Hexapoda</taxon>
        <taxon>Insecta</taxon>
        <taxon>Pterygota</taxon>
        <taxon>Neoptera</taxon>
        <taxon>Polyneoptera</taxon>
        <taxon>Phasmatodea</taxon>
        <taxon>Timematodea</taxon>
        <taxon>Timematoidea</taxon>
        <taxon>Timematidae</taxon>
        <taxon>Timema</taxon>
    </lineage>
</organism>
<dbReference type="SMART" id="SM00382">
    <property type="entry name" value="AAA"/>
    <property type="match status" value="1"/>
</dbReference>
<dbReference type="InterPro" id="IPR003593">
    <property type="entry name" value="AAA+_ATPase"/>
</dbReference>
<feature type="domain" description="AAA+ ATPase" evidence="3">
    <location>
        <begin position="264"/>
        <end position="364"/>
    </location>
</feature>
<dbReference type="Pfam" id="PF00004">
    <property type="entry name" value="AAA"/>
    <property type="match status" value="1"/>
</dbReference>
<dbReference type="AlphaFoldDB" id="A0A7R9CXT0"/>
<dbReference type="GO" id="GO:0005741">
    <property type="term" value="C:mitochondrial outer membrane"/>
    <property type="evidence" value="ECO:0007669"/>
    <property type="project" value="TreeGrafter"/>
</dbReference>
<evidence type="ECO:0000256" key="2">
    <source>
        <dbReference type="ARBA" id="ARBA00022840"/>
    </source>
</evidence>
<dbReference type="PANTHER" id="PTHR45644:SF3">
    <property type="entry name" value="FI08533P-RELATED"/>
    <property type="match status" value="1"/>
</dbReference>
<evidence type="ECO:0000259" key="3">
    <source>
        <dbReference type="SMART" id="SM00382"/>
    </source>
</evidence>
<evidence type="ECO:0000256" key="1">
    <source>
        <dbReference type="ARBA" id="ARBA00022741"/>
    </source>
</evidence>
<dbReference type="InterPro" id="IPR027417">
    <property type="entry name" value="P-loop_NTPase"/>
</dbReference>
<proteinExistence type="predicted"/>
<gene>
    <name evidence="4" type="ORF">TPSB3V08_LOCUS3804</name>
</gene>
<evidence type="ECO:0000313" key="4">
    <source>
        <dbReference type="EMBL" id="CAD7402928.1"/>
    </source>
</evidence>
<dbReference type="GO" id="GO:0140570">
    <property type="term" value="P:extraction of mislocalized protein from mitochondrial outer membrane"/>
    <property type="evidence" value="ECO:0007669"/>
    <property type="project" value="TreeGrafter"/>
</dbReference>
<reference evidence="4" key="1">
    <citation type="submission" date="2020-11" db="EMBL/GenBank/DDBJ databases">
        <authorList>
            <person name="Tran Van P."/>
        </authorList>
    </citation>
    <scope>NUCLEOTIDE SEQUENCE</scope>
</reference>
<accession>A0A7R9CXT0</accession>
<dbReference type="SUPFAM" id="SSF52540">
    <property type="entry name" value="P-loop containing nucleoside triphosphate hydrolases"/>
    <property type="match status" value="1"/>
</dbReference>
<dbReference type="InterPro" id="IPR051701">
    <property type="entry name" value="Mito_OM_Translocase_MSP1"/>
</dbReference>
<dbReference type="GO" id="GO:0005524">
    <property type="term" value="F:ATP binding"/>
    <property type="evidence" value="ECO:0007669"/>
    <property type="project" value="UniProtKB-KW"/>
</dbReference>